<keyword evidence="3" id="KW-1185">Reference proteome</keyword>
<dbReference type="InParanoid" id="D8TT88"/>
<dbReference type="SUPFAM" id="SSF54236">
    <property type="entry name" value="Ubiquitin-like"/>
    <property type="match status" value="1"/>
</dbReference>
<dbReference type="SMART" id="SM00213">
    <property type="entry name" value="UBQ"/>
    <property type="match status" value="1"/>
</dbReference>
<dbReference type="InterPro" id="IPR000626">
    <property type="entry name" value="Ubiquitin-like_dom"/>
</dbReference>
<dbReference type="RefSeq" id="XP_002949604.1">
    <property type="nucleotide sequence ID" value="XM_002949558.1"/>
</dbReference>
<dbReference type="PROSITE" id="PS50053">
    <property type="entry name" value="UBIQUITIN_2"/>
    <property type="match status" value="1"/>
</dbReference>
<reference evidence="2 3" key="1">
    <citation type="journal article" date="2010" name="Science">
        <title>Genomic analysis of organismal complexity in the multicellular green alga Volvox carteri.</title>
        <authorList>
            <person name="Prochnik S.E."/>
            <person name="Umen J."/>
            <person name="Nedelcu A.M."/>
            <person name="Hallmann A."/>
            <person name="Miller S.M."/>
            <person name="Nishii I."/>
            <person name="Ferris P."/>
            <person name="Kuo A."/>
            <person name="Mitros T."/>
            <person name="Fritz-Laylin L.K."/>
            <person name="Hellsten U."/>
            <person name="Chapman J."/>
            <person name="Simakov O."/>
            <person name="Rensing S.A."/>
            <person name="Terry A."/>
            <person name="Pangilinan J."/>
            <person name="Kapitonov V."/>
            <person name="Jurka J."/>
            <person name="Salamov A."/>
            <person name="Shapiro H."/>
            <person name="Schmutz J."/>
            <person name="Grimwood J."/>
            <person name="Lindquist E."/>
            <person name="Lucas S."/>
            <person name="Grigoriev I.V."/>
            <person name="Schmitt R."/>
            <person name="Kirk D."/>
            <person name="Rokhsar D.S."/>
        </authorList>
    </citation>
    <scope>NUCLEOTIDE SEQUENCE [LARGE SCALE GENOMIC DNA]</scope>
    <source>
        <strain evidence="3">f. Nagariensis / Eve</strain>
    </source>
</reference>
<dbReference type="STRING" id="3068.D8TT88"/>
<feature type="non-terminal residue" evidence="2">
    <location>
        <position position="147"/>
    </location>
</feature>
<dbReference type="Proteomes" id="UP000001058">
    <property type="component" value="Unassembled WGS sequence"/>
</dbReference>
<name>D8TT88_VOLCA</name>
<dbReference type="EMBL" id="GL378336">
    <property type="protein sequence ID" value="EFJ49156.1"/>
    <property type="molecule type" value="Genomic_DNA"/>
</dbReference>
<dbReference type="Gene3D" id="3.10.20.90">
    <property type="entry name" value="Phosphatidylinositol 3-kinase Catalytic Subunit, Chain A, domain 1"/>
    <property type="match status" value="1"/>
</dbReference>
<dbReference type="KEGG" id="vcn:VOLCADRAFT_90007"/>
<evidence type="ECO:0000313" key="2">
    <source>
        <dbReference type="EMBL" id="EFJ49156.1"/>
    </source>
</evidence>
<evidence type="ECO:0000313" key="3">
    <source>
        <dbReference type="Proteomes" id="UP000001058"/>
    </source>
</evidence>
<sequence length="147" mass="15469">MRVFVRGLDGGTMAADVGGAEHDGGGSVQQLRTAVQARLGIPVEEQILTTLGGRPLRSHGGSLYEQGVRQNDTLELSVRLVGGQPVKVKLLTPTPKAAAGSEVTIDLESDTPMHVVKTRLAAATGLDVRHQRVMLAGIGAMVLLDKR</sequence>
<dbReference type="InterPro" id="IPR029071">
    <property type="entry name" value="Ubiquitin-like_domsf"/>
</dbReference>
<gene>
    <name evidence="2" type="ORF">VOLCADRAFT_90007</name>
</gene>
<dbReference type="OrthoDB" id="534821at2759"/>
<accession>D8TT88</accession>
<proteinExistence type="predicted"/>
<feature type="domain" description="Ubiquitin-like" evidence="1">
    <location>
        <begin position="1"/>
        <end position="83"/>
    </location>
</feature>
<dbReference type="GeneID" id="9618775"/>
<dbReference type="AlphaFoldDB" id="D8TT88"/>
<evidence type="ECO:0000259" key="1">
    <source>
        <dbReference type="PROSITE" id="PS50053"/>
    </source>
</evidence>
<protein>
    <recommendedName>
        <fullName evidence="1">Ubiquitin-like domain-containing protein</fullName>
    </recommendedName>
</protein>
<organism evidence="3">
    <name type="scientific">Volvox carteri f. nagariensis</name>
    <dbReference type="NCBI Taxonomy" id="3068"/>
    <lineage>
        <taxon>Eukaryota</taxon>
        <taxon>Viridiplantae</taxon>
        <taxon>Chlorophyta</taxon>
        <taxon>core chlorophytes</taxon>
        <taxon>Chlorophyceae</taxon>
        <taxon>CS clade</taxon>
        <taxon>Chlamydomonadales</taxon>
        <taxon>Volvocaceae</taxon>
        <taxon>Volvox</taxon>
    </lineage>
</organism>